<sequence length="244" mass="28259">MCSIPGPVLEVDQGPWPVYPRKSASSRRLKWSLNGPLESAIQVAPSQYYEPGDVFEPYFRPDLEPELAWHPVSQESLTQPPVQDTKVRIRCVDDWEELWVELNRYCTNTRTDPRRPRTKHIQLNVVTSGEFLTIHEYVSAVHPWLMGLRGRLLHDLGMQTLDRPWPDDTDLVISFFGDAPLTVEKEEEWARWHKKPDTRPYVPLSAAEREKASEQAIQRQLARSAARVRELERLRQEKNNGDGA</sequence>
<comment type="caution">
    <text evidence="1">The sequence shown here is derived from an EMBL/GenBank/DDBJ whole genome shotgun (WGS) entry which is preliminary data.</text>
</comment>
<reference evidence="1" key="1">
    <citation type="journal article" date="2020" name="Phytopathology">
        <title>Genome Sequence Resources of Colletotrichum truncatum, C. plurivorum, C. musicola, and C. sojae: Four Species Pathogenic to Soybean (Glycine max).</title>
        <authorList>
            <person name="Rogerio F."/>
            <person name="Boufleur T.R."/>
            <person name="Ciampi-Guillardi M."/>
            <person name="Sukno S.A."/>
            <person name="Thon M.R."/>
            <person name="Massola Junior N.S."/>
            <person name="Baroncelli R."/>
        </authorList>
    </citation>
    <scope>NUCLEOTIDE SEQUENCE</scope>
    <source>
        <strain evidence="1">LFN0074</strain>
    </source>
</reference>
<dbReference type="EMBL" id="WIGM01002056">
    <property type="protein sequence ID" value="KAF6784587.1"/>
    <property type="molecule type" value="Genomic_DNA"/>
</dbReference>
<dbReference type="OrthoDB" id="3944545at2759"/>
<proteinExistence type="predicted"/>
<dbReference type="Proteomes" id="UP000639643">
    <property type="component" value="Unassembled WGS sequence"/>
</dbReference>
<dbReference type="AlphaFoldDB" id="A0A8H6IMT0"/>
<name>A0A8H6IMT0_9PEZI</name>
<organism evidence="1 2">
    <name type="scientific">Colletotrichum musicola</name>
    <dbReference type="NCBI Taxonomy" id="2175873"/>
    <lineage>
        <taxon>Eukaryota</taxon>
        <taxon>Fungi</taxon>
        <taxon>Dikarya</taxon>
        <taxon>Ascomycota</taxon>
        <taxon>Pezizomycotina</taxon>
        <taxon>Sordariomycetes</taxon>
        <taxon>Hypocreomycetidae</taxon>
        <taxon>Glomerellales</taxon>
        <taxon>Glomerellaceae</taxon>
        <taxon>Colletotrichum</taxon>
        <taxon>Colletotrichum orchidearum species complex</taxon>
    </lineage>
</organism>
<keyword evidence="2" id="KW-1185">Reference proteome</keyword>
<evidence type="ECO:0000313" key="2">
    <source>
        <dbReference type="Proteomes" id="UP000639643"/>
    </source>
</evidence>
<evidence type="ECO:0000313" key="1">
    <source>
        <dbReference type="EMBL" id="KAF6784587.1"/>
    </source>
</evidence>
<accession>A0A8H6IMT0</accession>
<protein>
    <submittedName>
        <fullName evidence="1">Uncharacterized protein</fullName>
    </submittedName>
</protein>
<gene>
    <name evidence="1" type="ORF">CMUS01_16611</name>
</gene>